<dbReference type="AlphaFoldDB" id="L0KYK9"/>
<dbReference type="STRING" id="867904.Metho_2392"/>
<dbReference type="EMBL" id="CP003362">
    <property type="protein sequence ID" value="AGB50542.1"/>
    <property type="molecule type" value="Genomic_DNA"/>
</dbReference>
<reference evidence="3" key="1">
    <citation type="submission" date="2012-02" db="EMBL/GenBank/DDBJ databases">
        <title>Complete sequence of chromosome of Methanomethylovorans hollandica DSM 15978.</title>
        <authorList>
            <person name="Lucas S."/>
            <person name="Copeland A."/>
            <person name="Lapidus A."/>
            <person name="Glavina del Rio T."/>
            <person name="Dalin E."/>
            <person name="Tice H."/>
            <person name="Bruce D."/>
            <person name="Goodwin L."/>
            <person name="Pitluck S."/>
            <person name="Peters L."/>
            <person name="Mikhailova N."/>
            <person name="Held B."/>
            <person name="Kyrpides N."/>
            <person name="Mavromatis K."/>
            <person name="Ivanova N."/>
            <person name="Brettin T."/>
            <person name="Detter J.C."/>
            <person name="Han C."/>
            <person name="Larimer F."/>
            <person name="Land M."/>
            <person name="Hauser L."/>
            <person name="Markowitz V."/>
            <person name="Cheng J.-F."/>
            <person name="Hugenholtz P."/>
            <person name="Woyke T."/>
            <person name="Wu D."/>
            <person name="Spring S."/>
            <person name="Schroeder M."/>
            <person name="Brambilla E."/>
            <person name="Klenk H.-P."/>
            <person name="Eisen J.A."/>
        </authorList>
    </citation>
    <scope>NUCLEOTIDE SEQUENCE [LARGE SCALE GENOMIC DNA]</scope>
    <source>
        <strain evidence="3">DSM 15978 / NBRC 107637 / DMS1</strain>
    </source>
</reference>
<keyword evidence="1" id="KW-0472">Membrane</keyword>
<feature type="transmembrane region" description="Helical" evidence="1">
    <location>
        <begin position="93"/>
        <end position="109"/>
    </location>
</feature>
<organism evidence="2 3">
    <name type="scientific">Methanomethylovorans hollandica (strain DSM 15978 / NBRC 107637 / DMS1)</name>
    <dbReference type="NCBI Taxonomy" id="867904"/>
    <lineage>
        <taxon>Archaea</taxon>
        <taxon>Methanobacteriati</taxon>
        <taxon>Methanobacteriota</taxon>
        <taxon>Stenosarchaea group</taxon>
        <taxon>Methanomicrobia</taxon>
        <taxon>Methanosarcinales</taxon>
        <taxon>Methanosarcinaceae</taxon>
        <taxon>Methanomethylovorans</taxon>
    </lineage>
</organism>
<evidence type="ECO:0000313" key="2">
    <source>
        <dbReference type="EMBL" id="AGB50542.1"/>
    </source>
</evidence>
<dbReference type="HOGENOM" id="CLU_2165274_0_0_2"/>
<keyword evidence="1" id="KW-0812">Transmembrane</keyword>
<name>L0KYK9_METHD</name>
<protein>
    <submittedName>
        <fullName evidence="2">Uncharacterized protein</fullName>
    </submittedName>
</protein>
<dbReference type="KEGG" id="mhz:Metho_2392"/>
<proteinExistence type="predicted"/>
<keyword evidence="1" id="KW-1133">Transmembrane helix</keyword>
<evidence type="ECO:0000256" key="1">
    <source>
        <dbReference type="SAM" id="Phobius"/>
    </source>
</evidence>
<accession>L0KYK9</accession>
<sequence length="110" mass="12180">MFIIINLFLCHQIKFYLIFCKNTGDDGATKKYGNVAKNVLYLIGLLIGMVIGDMLDNIVIGIVLGLVLGVGFAKTNNDPAAEGERHEQSLNKFLVAIATLIFVIVYYLIR</sequence>
<keyword evidence="3" id="KW-1185">Reference proteome</keyword>
<feature type="transmembrane region" description="Helical" evidence="1">
    <location>
        <begin position="40"/>
        <end position="73"/>
    </location>
</feature>
<evidence type="ECO:0000313" key="3">
    <source>
        <dbReference type="Proteomes" id="UP000010866"/>
    </source>
</evidence>
<gene>
    <name evidence="2" type="ordered locus">Metho_2392</name>
</gene>
<dbReference type="Proteomes" id="UP000010866">
    <property type="component" value="Chromosome"/>
</dbReference>